<name>A0A0S4KRY3_9BACT</name>
<reference evidence="3" key="1">
    <citation type="submission" date="2015-09" db="EMBL/GenBank/DDBJ databases">
        <authorList>
            <person name="Daims H."/>
        </authorList>
    </citation>
    <scope>NUCLEOTIDE SEQUENCE [LARGE SCALE GENOMIC DNA]</scope>
</reference>
<organism evidence="2 3">
    <name type="scientific">Candidatus Nitrospira inopinata</name>
    <dbReference type="NCBI Taxonomy" id="1715989"/>
    <lineage>
        <taxon>Bacteria</taxon>
        <taxon>Pseudomonadati</taxon>
        <taxon>Nitrospirota</taxon>
        <taxon>Nitrospiria</taxon>
        <taxon>Nitrospirales</taxon>
        <taxon>Nitrospiraceae</taxon>
        <taxon>Nitrospira</taxon>
    </lineage>
</organism>
<keyword evidence="1" id="KW-0472">Membrane</keyword>
<sequence>MSALNWVGIVMLILALFFNELFLGINAWYELNTGAIIAAIVYLIAGVTLSLWPTPSDDQA</sequence>
<protein>
    <submittedName>
        <fullName evidence="2">Uncharacterized protein</fullName>
    </submittedName>
</protein>
<proteinExistence type="predicted"/>
<dbReference type="RefSeq" id="WP_062484521.1">
    <property type="nucleotide sequence ID" value="NZ_LN885086.1"/>
</dbReference>
<dbReference type="Proteomes" id="UP000066284">
    <property type="component" value="Chromosome 1"/>
</dbReference>
<evidence type="ECO:0000313" key="3">
    <source>
        <dbReference type="Proteomes" id="UP000066284"/>
    </source>
</evidence>
<feature type="transmembrane region" description="Helical" evidence="1">
    <location>
        <begin position="6"/>
        <end position="28"/>
    </location>
</feature>
<dbReference type="AlphaFoldDB" id="A0A0S4KRY3"/>
<evidence type="ECO:0000313" key="2">
    <source>
        <dbReference type="EMBL" id="CUQ66511.1"/>
    </source>
</evidence>
<keyword evidence="3" id="KW-1185">Reference proteome</keyword>
<dbReference type="OrthoDB" id="9809096at2"/>
<feature type="transmembrane region" description="Helical" evidence="1">
    <location>
        <begin position="35"/>
        <end position="52"/>
    </location>
</feature>
<dbReference type="EMBL" id="LN885086">
    <property type="protein sequence ID" value="CUQ66511.1"/>
    <property type="molecule type" value="Genomic_DNA"/>
</dbReference>
<evidence type="ECO:0000256" key="1">
    <source>
        <dbReference type="SAM" id="Phobius"/>
    </source>
</evidence>
<keyword evidence="1" id="KW-1133">Transmembrane helix</keyword>
<accession>A0A0S4KRY3</accession>
<keyword evidence="1" id="KW-0812">Transmembrane</keyword>
<dbReference type="KEGG" id="nio:NITINOP_1536"/>
<gene>
    <name evidence="2" type="ORF">NITINOP_1536</name>
</gene>